<evidence type="ECO:0000313" key="2">
    <source>
        <dbReference type="Proteomes" id="UP000828048"/>
    </source>
</evidence>
<keyword evidence="2" id="KW-1185">Reference proteome</keyword>
<protein>
    <submittedName>
        <fullName evidence="1">Uncharacterized protein</fullName>
    </submittedName>
</protein>
<comment type="caution">
    <text evidence="1">The sequence shown here is derived from an EMBL/GenBank/DDBJ whole genome shotgun (WGS) entry which is preliminary data.</text>
</comment>
<sequence>MKLFSSASSSAASTTTTTTTSSSASSNGRSLAGLLRKLLCFNSLPTNPADQLNDTGFDSGELDNFVCLETEENVGDNTANPGIVARLMGLESMPQNDSAKNQMTPNRIARCRSMNYDSRRENESQNRRVKTSLSFRELPTFLELENDDFLVLSFESEVESKEIRSKATRSEMGSRKLEKRGGERSKSKCGRRVLRGPEEKDKENQEPNKVVSIDKVSWRIDQNAVTQLKRVTVRENCSGRIRRKENEESVSAWKKVETECDSKNSSPVSVLDFGEPIMDPQVPTSEGSKSRRKISAELEDYKHSPPSPCNRSTYSSGDVEKRRLVLVDGKCCGSRRKDHRRQKYVGRSGEICKMAKGAMMESNWVYKELWKVEDFEVAGAEFELHILETLLNELVDQLVENPSKSFCICNT</sequence>
<reference evidence="1 2" key="1">
    <citation type="journal article" date="2021" name="Hortic Res">
        <title>High-quality reference genome and annotation aids understanding of berry development for evergreen blueberry (Vaccinium darrowii).</title>
        <authorList>
            <person name="Yu J."/>
            <person name="Hulse-Kemp A.M."/>
            <person name="Babiker E."/>
            <person name="Staton M."/>
        </authorList>
    </citation>
    <scope>NUCLEOTIDE SEQUENCE [LARGE SCALE GENOMIC DNA]</scope>
    <source>
        <strain evidence="2">cv. NJ 8807/NJ 8810</strain>
        <tissue evidence="1">Young leaf</tissue>
    </source>
</reference>
<accession>A0ACB7X9F2</accession>
<organism evidence="1 2">
    <name type="scientific">Vaccinium darrowii</name>
    <dbReference type="NCBI Taxonomy" id="229202"/>
    <lineage>
        <taxon>Eukaryota</taxon>
        <taxon>Viridiplantae</taxon>
        <taxon>Streptophyta</taxon>
        <taxon>Embryophyta</taxon>
        <taxon>Tracheophyta</taxon>
        <taxon>Spermatophyta</taxon>
        <taxon>Magnoliopsida</taxon>
        <taxon>eudicotyledons</taxon>
        <taxon>Gunneridae</taxon>
        <taxon>Pentapetalae</taxon>
        <taxon>asterids</taxon>
        <taxon>Ericales</taxon>
        <taxon>Ericaceae</taxon>
        <taxon>Vaccinioideae</taxon>
        <taxon>Vaccinieae</taxon>
        <taxon>Vaccinium</taxon>
    </lineage>
</organism>
<gene>
    <name evidence="1" type="ORF">Vadar_013324</name>
</gene>
<evidence type="ECO:0000313" key="1">
    <source>
        <dbReference type="EMBL" id="KAH7837393.1"/>
    </source>
</evidence>
<dbReference type="Proteomes" id="UP000828048">
    <property type="component" value="Chromosome 6"/>
</dbReference>
<dbReference type="EMBL" id="CM037156">
    <property type="protein sequence ID" value="KAH7837393.1"/>
    <property type="molecule type" value="Genomic_DNA"/>
</dbReference>
<name>A0ACB7X9F2_9ERIC</name>
<proteinExistence type="predicted"/>